<dbReference type="Gene3D" id="3.90.950.10">
    <property type="match status" value="1"/>
</dbReference>
<dbReference type="GO" id="GO:0036218">
    <property type="term" value="F:dTTP diphosphatase activity"/>
    <property type="evidence" value="ECO:0007669"/>
    <property type="project" value="RHEA"/>
</dbReference>
<comment type="subcellular location">
    <subcellularLocation>
        <location evidence="3">Cytoplasm</location>
    </subcellularLocation>
</comment>
<dbReference type="PIRSF" id="PIRSF006305">
    <property type="entry name" value="Maf"/>
    <property type="match status" value="1"/>
</dbReference>
<reference evidence="4 5" key="1">
    <citation type="submission" date="2010-07" db="EMBL/GenBank/DDBJ databases">
        <authorList>
            <person name="Muzny D."/>
            <person name="Qin X."/>
            <person name="Deng J."/>
            <person name="Jiang H."/>
            <person name="Liu Y."/>
            <person name="Qu J."/>
            <person name="Song X.-Z."/>
            <person name="Zhang L."/>
            <person name="Thornton R."/>
            <person name="Coyle M."/>
            <person name="Francisco L."/>
            <person name="Jackson L."/>
            <person name="Javaid M."/>
            <person name="Korchina V."/>
            <person name="Kovar C."/>
            <person name="Mata R."/>
            <person name="Mathew T."/>
            <person name="Ngo R."/>
            <person name="Nguyen L."/>
            <person name="Nguyen N."/>
            <person name="Okwuonu G."/>
            <person name="Ongeri F."/>
            <person name="Pham C."/>
            <person name="Simmons D."/>
            <person name="Wilczek-Boney K."/>
            <person name="Hale W."/>
            <person name="Jakkamsetti A."/>
            <person name="Pham P."/>
            <person name="Ruth R."/>
            <person name="San Lucas F."/>
            <person name="Warren J."/>
            <person name="Zhang J."/>
            <person name="Zhao Z."/>
            <person name="Zhou C."/>
            <person name="Zhu D."/>
            <person name="Lee S."/>
            <person name="Bess C."/>
            <person name="Blankenburg K."/>
            <person name="Forbes L."/>
            <person name="Fu Q."/>
            <person name="Gubbala S."/>
            <person name="Hirani K."/>
            <person name="Jayaseelan J.C."/>
            <person name="Lara F."/>
            <person name="Munidasa M."/>
            <person name="Palculict T."/>
            <person name="Patil S."/>
            <person name="Pu L.-L."/>
            <person name="Saada N."/>
            <person name="Tang L."/>
            <person name="Weissenberger G."/>
            <person name="Zhu Y."/>
            <person name="Hemphill L."/>
            <person name="Shang Y."/>
            <person name="Youmans B."/>
            <person name="Ayvaz T."/>
            <person name="Ross M."/>
            <person name="Santibanez J."/>
            <person name="Aqrawi P."/>
            <person name="Gross S."/>
            <person name="Joshi V."/>
            <person name="Fowler G."/>
            <person name="Nazareth L."/>
            <person name="Reid J."/>
            <person name="Worley K."/>
            <person name="Petrosino J."/>
            <person name="Highlander S."/>
            <person name="Gibbs R."/>
        </authorList>
    </citation>
    <scope>NUCLEOTIDE SEQUENCE [LARGE SCALE GENOMIC DNA]</scope>
    <source>
        <strain evidence="4 5">ATCC BAA-1640</strain>
    </source>
</reference>
<gene>
    <name evidence="4" type="primary">maf</name>
    <name evidence="4" type="ORF">HMPREF9225_1078</name>
</gene>
<evidence type="ECO:0000313" key="5">
    <source>
        <dbReference type="Proteomes" id="UP000003280"/>
    </source>
</evidence>
<evidence type="ECO:0000256" key="3">
    <source>
        <dbReference type="HAMAP-Rule" id="MF_00528"/>
    </source>
</evidence>
<comment type="caution">
    <text evidence="3">Lacks conserved residue(s) required for the propagation of feature annotation.</text>
</comment>
<evidence type="ECO:0000256" key="1">
    <source>
        <dbReference type="ARBA" id="ARBA00001968"/>
    </source>
</evidence>
<evidence type="ECO:0000313" key="4">
    <source>
        <dbReference type="EMBL" id="EFM25189.1"/>
    </source>
</evidence>
<accession>E0NLX8</accession>
<dbReference type="EC" id="3.6.1.9" evidence="3"/>
<feature type="site" description="Important for substrate specificity" evidence="3">
    <location>
        <position position="12"/>
    </location>
</feature>
<dbReference type="InterPro" id="IPR029001">
    <property type="entry name" value="ITPase-like_fam"/>
</dbReference>
<dbReference type="AlphaFoldDB" id="E0NLX8"/>
<dbReference type="GO" id="GO:0036221">
    <property type="term" value="F:UTP diphosphatase activity"/>
    <property type="evidence" value="ECO:0007669"/>
    <property type="project" value="RHEA"/>
</dbReference>
<dbReference type="RefSeq" id="WP_008901892.1">
    <property type="nucleotide sequence ID" value="NZ_GL397071.1"/>
</dbReference>
<name>E0NLX8_9FIRM</name>
<protein>
    <recommendedName>
        <fullName evidence="3">dTTP/UTP pyrophosphatase</fullName>
        <shortName evidence="3">dTTPase/UTPase</shortName>
        <ecNumber evidence="3">3.6.1.9</ecNumber>
    </recommendedName>
    <alternativeName>
        <fullName evidence="3">Nucleoside triphosphate pyrophosphatase</fullName>
    </alternativeName>
    <alternativeName>
        <fullName evidence="3">Nucleotide pyrophosphatase</fullName>
        <shortName evidence="3">Nucleotide PPase</shortName>
    </alternativeName>
</protein>
<dbReference type="GO" id="GO:0005737">
    <property type="term" value="C:cytoplasm"/>
    <property type="evidence" value="ECO:0007669"/>
    <property type="project" value="UniProtKB-SubCell"/>
</dbReference>
<dbReference type="CDD" id="cd00555">
    <property type="entry name" value="Maf"/>
    <property type="match status" value="1"/>
</dbReference>
<dbReference type="InterPro" id="IPR003697">
    <property type="entry name" value="Maf-like"/>
</dbReference>
<dbReference type="eggNOG" id="COG0424">
    <property type="taxonomic scope" value="Bacteria"/>
</dbReference>
<keyword evidence="2 3" id="KW-0378">Hydrolase</keyword>
<feature type="active site" description="Proton acceptor" evidence="3">
    <location>
        <position position="68"/>
    </location>
</feature>
<dbReference type="PANTHER" id="PTHR43213:SF5">
    <property type="entry name" value="BIFUNCTIONAL DTTP_UTP PYROPHOSPHATASE_METHYLTRANSFERASE PROTEIN-RELATED"/>
    <property type="match status" value="1"/>
</dbReference>
<dbReference type="GO" id="GO:0009117">
    <property type="term" value="P:nucleotide metabolic process"/>
    <property type="evidence" value="ECO:0007669"/>
    <property type="project" value="UniProtKB-KW"/>
</dbReference>
<proteinExistence type="inferred from homology"/>
<keyword evidence="3" id="KW-0546">Nucleotide metabolism</keyword>
<comment type="cofactor">
    <cofactor evidence="1 3">
        <name>a divalent metal cation</name>
        <dbReference type="ChEBI" id="CHEBI:60240"/>
    </cofactor>
</comment>
<dbReference type="EMBL" id="AEEH01000043">
    <property type="protein sequence ID" value="EFM25189.1"/>
    <property type="molecule type" value="Genomic_DNA"/>
</dbReference>
<dbReference type="HOGENOM" id="CLU_040416_0_0_9"/>
<feature type="site" description="Important for substrate specificity" evidence="3">
    <location>
        <position position="69"/>
    </location>
</feature>
<dbReference type="NCBIfam" id="TIGR00172">
    <property type="entry name" value="maf"/>
    <property type="match status" value="1"/>
</dbReference>
<comment type="catalytic activity">
    <reaction evidence="3">
        <text>dTTP + H2O = dTMP + diphosphate + H(+)</text>
        <dbReference type="Rhea" id="RHEA:28534"/>
        <dbReference type="ChEBI" id="CHEBI:15377"/>
        <dbReference type="ChEBI" id="CHEBI:15378"/>
        <dbReference type="ChEBI" id="CHEBI:33019"/>
        <dbReference type="ChEBI" id="CHEBI:37568"/>
        <dbReference type="ChEBI" id="CHEBI:63528"/>
        <dbReference type="EC" id="3.6.1.9"/>
    </reaction>
</comment>
<dbReference type="OrthoDB" id="9807767at2"/>
<comment type="catalytic activity">
    <reaction evidence="3">
        <text>UTP + H2O = UMP + diphosphate + H(+)</text>
        <dbReference type="Rhea" id="RHEA:29395"/>
        <dbReference type="ChEBI" id="CHEBI:15377"/>
        <dbReference type="ChEBI" id="CHEBI:15378"/>
        <dbReference type="ChEBI" id="CHEBI:33019"/>
        <dbReference type="ChEBI" id="CHEBI:46398"/>
        <dbReference type="ChEBI" id="CHEBI:57865"/>
        <dbReference type="EC" id="3.6.1.9"/>
    </reaction>
</comment>
<organism evidence="4 5">
    <name type="scientific">Peptoniphilus duerdenii ATCC BAA-1640</name>
    <dbReference type="NCBI Taxonomy" id="862517"/>
    <lineage>
        <taxon>Bacteria</taxon>
        <taxon>Bacillati</taxon>
        <taxon>Bacillota</taxon>
        <taxon>Tissierellia</taxon>
        <taxon>Tissierellales</taxon>
        <taxon>Peptoniphilaceae</taxon>
        <taxon>Peptoniphilus</taxon>
    </lineage>
</organism>
<dbReference type="Pfam" id="PF02545">
    <property type="entry name" value="Maf"/>
    <property type="match status" value="1"/>
</dbReference>
<comment type="function">
    <text evidence="3">Nucleoside triphosphate pyrophosphatase that hydrolyzes dTTP and UTP. May have a dual role in cell division arrest and in preventing the incorporation of modified nucleotides into cellular nucleic acids.</text>
</comment>
<sequence length="193" mass="21552">MEKLILASTSPRRIEILKDEFEIETVKPQIEEKIGFVEDPISNCISLAFEKAASVAEDYTNETILSADTIVVLDDKVLGKPKNREDAFKMLRSLSGREHRVITAFAIINLDRKIKYTDYVSSSVTFKDLSDSDIDEYLNTGEYVDKAGSYGIQGIGKVLVSHYEGSFLNIVGLPLEEVKSVIKKIDEGRLNGI</sequence>
<dbReference type="PANTHER" id="PTHR43213">
    <property type="entry name" value="BIFUNCTIONAL DTTP/UTP PYROPHOSPHATASE/METHYLTRANSFERASE PROTEIN-RELATED"/>
    <property type="match status" value="1"/>
</dbReference>
<dbReference type="HAMAP" id="MF_00528">
    <property type="entry name" value="Maf"/>
    <property type="match status" value="1"/>
</dbReference>
<comment type="similarity">
    <text evidence="3">Belongs to the Maf family. YhdE subfamily.</text>
</comment>
<keyword evidence="3" id="KW-0963">Cytoplasm</keyword>
<keyword evidence="5" id="KW-1185">Reference proteome</keyword>
<feature type="site" description="Important for substrate specificity" evidence="3">
    <location>
        <position position="153"/>
    </location>
</feature>
<comment type="caution">
    <text evidence="4">The sequence shown here is derived from an EMBL/GenBank/DDBJ whole genome shotgun (WGS) entry which is preliminary data.</text>
</comment>
<dbReference type="STRING" id="862517.HMPREF9225_1078"/>
<dbReference type="SUPFAM" id="SSF52972">
    <property type="entry name" value="ITPase-like"/>
    <property type="match status" value="1"/>
</dbReference>
<dbReference type="Proteomes" id="UP000003280">
    <property type="component" value="Unassembled WGS sequence"/>
</dbReference>
<evidence type="ECO:0000256" key="2">
    <source>
        <dbReference type="ARBA" id="ARBA00022801"/>
    </source>
</evidence>